<dbReference type="CDD" id="cd23628">
    <property type="entry name" value="TFP_LU_ECD_SP10_like"/>
    <property type="match status" value="1"/>
</dbReference>
<name>A0A7N5K595_AILME</name>
<dbReference type="Ensembl" id="ENSAMET00000043541.1">
    <property type="protein sequence ID" value="ENSAMEP00000035167.1"/>
    <property type="gene ID" value="ENSAMEG00000029036.1"/>
</dbReference>
<reference evidence="2 3" key="1">
    <citation type="journal article" date="2010" name="Nature">
        <title>The sequence and de novo assembly of the giant panda genome.</title>
        <authorList>
            <person name="Li R."/>
            <person name="Fan W."/>
            <person name="Tian G."/>
            <person name="Zhu H."/>
            <person name="He L."/>
            <person name="Cai J."/>
            <person name="Huang Q."/>
            <person name="Cai Q."/>
            <person name="Li B."/>
            <person name="Bai Y."/>
            <person name="Zhang Z."/>
            <person name="Zhang Y."/>
            <person name="Wang W."/>
            <person name="Li J."/>
            <person name="Wei F."/>
            <person name="Li H."/>
            <person name="Jian M."/>
            <person name="Li J."/>
            <person name="Zhang Z."/>
            <person name="Nielsen R."/>
            <person name="Li D."/>
            <person name="Gu W."/>
            <person name="Yang Z."/>
            <person name="Xuan Z."/>
            <person name="Ryder O.A."/>
            <person name="Leung F.C."/>
            <person name="Zhou Y."/>
            <person name="Cao J."/>
            <person name="Sun X."/>
            <person name="Fu Y."/>
            <person name="Fang X."/>
            <person name="Guo X."/>
            <person name="Wang B."/>
            <person name="Hou R."/>
            <person name="Shen F."/>
            <person name="Mu B."/>
            <person name="Ni P."/>
            <person name="Lin R."/>
            <person name="Qian W."/>
            <person name="Wang G."/>
            <person name="Yu C."/>
            <person name="Nie W."/>
            <person name="Wang J."/>
            <person name="Wu Z."/>
            <person name="Liang H."/>
            <person name="Min J."/>
            <person name="Wu Q."/>
            <person name="Cheng S."/>
            <person name="Ruan J."/>
            <person name="Wang M."/>
            <person name="Shi Z."/>
            <person name="Wen M."/>
            <person name="Liu B."/>
            <person name="Ren X."/>
            <person name="Zheng H."/>
            <person name="Dong D."/>
            <person name="Cook K."/>
            <person name="Shan G."/>
            <person name="Zhang H."/>
            <person name="Kosiol C."/>
            <person name="Xie X."/>
            <person name="Lu Z."/>
            <person name="Zheng H."/>
            <person name="Li Y."/>
            <person name="Steiner C.C."/>
            <person name="Lam T.T."/>
            <person name="Lin S."/>
            <person name="Zhang Q."/>
            <person name="Li G."/>
            <person name="Tian J."/>
            <person name="Gong T."/>
            <person name="Liu H."/>
            <person name="Zhang D."/>
            <person name="Fang L."/>
            <person name="Ye C."/>
            <person name="Zhang J."/>
            <person name="Hu W."/>
            <person name="Xu A."/>
            <person name="Ren Y."/>
            <person name="Zhang G."/>
            <person name="Bruford M.W."/>
            <person name="Li Q."/>
            <person name="Ma L."/>
            <person name="Guo Y."/>
            <person name="An N."/>
            <person name="Hu Y."/>
            <person name="Zheng Y."/>
            <person name="Shi Y."/>
            <person name="Li Z."/>
            <person name="Liu Q."/>
            <person name="Chen Y."/>
            <person name="Zhao J."/>
            <person name="Qu N."/>
            <person name="Zhao S."/>
            <person name="Tian F."/>
            <person name="Wang X."/>
            <person name="Wang H."/>
            <person name="Xu L."/>
            <person name="Liu X."/>
            <person name="Vinar T."/>
            <person name="Wang Y."/>
            <person name="Lam T.W."/>
            <person name="Yiu S.M."/>
            <person name="Liu S."/>
            <person name="Zhang H."/>
            <person name="Li D."/>
            <person name="Huang Y."/>
            <person name="Wang X."/>
            <person name="Yang G."/>
            <person name="Jiang Z."/>
            <person name="Wang J."/>
            <person name="Qin N."/>
            <person name="Li L."/>
            <person name="Li J."/>
            <person name="Bolund L."/>
            <person name="Kristiansen K."/>
            <person name="Wong G.K."/>
            <person name="Olson M."/>
            <person name="Zhang X."/>
            <person name="Li S."/>
            <person name="Yang H."/>
            <person name="Wang J."/>
            <person name="Wang J."/>
        </authorList>
    </citation>
    <scope>NUCLEOTIDE SEQUENCE [LARGE SCALE GENOMIC DNA]</scope>
</reference>
<accession>A0A7N5K595</accession>
<organism evidence="2 3">
    <name type="scientific">Ailuropoda melanoleuca</name>
    <name type="common">Giant panda</name>
    <dbReference type="NCBI Taxonomy" id="9646"/>
    <lineage>
        <taxon>Eukaryota</taxon>
        <taxon>Metazoa</taxon>
        <taxon>Chordata</taxon>
        <taxon>Craniata</taxon>
        <taxon>Vertebrata</taxon>
        <taxon>Euteleostomi</taxon>
        <taxon>Mammalia</taxon>
        <taxon>Eutheria</taxon>
        <taxon>Laurasiatheria</taxon>
        <taxon>Carnivora</taxon>
        <taxon>Caniformia</taxon>
        <taxon>Ursidae</taxon>
        <taxon>Ailuropoda</taxon>
    </lineage>
</organism>
<dbReference type="Proteomes" id="UP000008912">
    <property type="component" value="Unassembled WGS sequence"/>
</dbReference>
<dbReference type="GeneTree" id="ENSGT00940000163158"/>
<keyword evidence="3" id="KW-1185">Reference proteome</keyword>
<reference evidence="2" key="3">
    <citation type="submission" date="2025-09" db="UniProtKB">
        <authorList>
            <consortium name="Ensembl"/>
        </authorList>
    </citation>
    <scope>IDENTIFICATION</scope>
</reference>
<dbReference type="InterPro" id="IPR016054">
    <property type="entry name" value="LY6_UPA_recep-like"/>
</dbReference>
<evidence type="ECO:0000259" key="1">
    <source>
        <dbReference type="Pfam" id="PF00021"/>
    </source>
</evidence>
<evidence type="ECO:0000313" key="2">
    <source>
        <dbReference type="Ensembl" id="ENSAMEP00000035167.1"/>
    </source>
</evidence>
<sequence length="230" mass="24904">MCVAFLPPVTLAPTSGRAPRTQQGLNICAVKAEACCCPPNAGEEGGAGALGQTFAGDTCSCLPLSFLLLLSSVLTGLPPSLPLISSYPLHPWESRVFPGVSQAPRNPVFSHLMRPRKRPLSRLPVAQRVCSLLTWGKAEPGQPHHAGLHFPALQCFQCQRFNASGVCETGKGVCQTKRYEQCFLRKVYNGNILSYGYQGCASVCFPMTIFNRDVALEENCCSESSFCNKF</sequence>
<dbReference type="InParanoid" id="A0A7N5K595"/>
<dbReference type="Pfam" id="PF00021">
    <property type="entry name" value="UPAR_LY6"/>
    <property type="match status" value="1"/>
</dbReference>
<protein>
    <recommendedName>
        <fullName evidence="1">UPAR/Ly6 domain-containing protein</fullName>
    </recommendedName>
</protein>
<reference evidence="2" key="2">
    <citation type="submission" date="2025-08" db="UniProtKB">
        <authorList>
            <consortium name="Ensembl"/>
        </authorList>
    </citation>
    <scope>IDENTIFICATION</scope>
</reference>
<feature type="domain" description="UPAR/Ly6" evidence="1">
    <location>
        <begin position="152"/>
        <end position="229"/>
    </location>
</feature>
<evidence type="ECO:0000313" key="3">
    <source>
        <dbReference type="Proteomes" id="UP000008912"/>
    </source>
</evidence>
<dbReference type="AlphaFoldDB" id="A0A7N5K595"/>
<proteinExistence type="predicted"/>